<evidence type="ECO:0000259" key="6">
    <source>
        <dbReference type="Pfam" id="PF05175"/>
    </source>
</evidence>
<keyword evidence="9" id="KW-1185">Reference proteome</keyword>
<evidence type="ECO:0000256" key="1">
    <source>
        <dbReference type="ARBA" id="ARBA00022490"/>
    </source>
</evidence>
<feature type="domain" description="Methyltransferase small" evidence="6">
    <location>
        <begin position="190"/>
        <end position="362"/>
    </location>
</feature>
<keyword evidence="3 8" id="KW-0489">Methyltransferase</keyword>
<evidence type="ECO:0000313" key="9">
    <source>
        <dbReference type="Proteomes" id="UP000004263"/>
    </source>
</evidence>
<dbReference type="EMBL" id="AAQH01000002">
    <property type="protein sequence ID" value="EAT13287.1"/>
    <property type="molecule type" value="Genomic_DNA"/>
</dbReference>
<dbReference type="PANTHER" id="PTHR47816">
    <property type="entry name" value="RIBOSOMAL RNA SMALL SUBUNIT METHYLTRANSFERASE C"/>
    <property type="match status" value="1"/>
</dbReference>
<keyword evidence="5" id="KW-0949">S-adenosyl-L-methionine</keyword>
<dbReference type="HOGENOM" id="CLU_040288_4_0_6"/>
<dbReference type="InterPro" id="IPR007848">
    <property type="entry name" value="Small_mtfrase_dom"/>
</dbReference>
<dbReference type="InterPro" id="IPR046977">
    <property type="entry name" value="RsmC/RlmG"/>
</dbReference>
<evidence type="ECO:0000256" key="5">
    <source>
        <dbReference type="ARBA" id="ARBA00022691"/>
    </source>
</evidence>
<keyword evidence="2" id="KW-0698">rRNA processing</keyword>
<dbReference type="GO" id="GO:0005737">
    <property type="term" value="C:cytoplasm"/>
    <property type="evidence" value="ECO:0007669"/>
    <property type="project" value="InterPro"/>
</dbReference>
<dbReference type="InterPro" id="IPR002052">
    <property type="entry name" value="DNA_methylase_N6_adenine_CS"/>
</dbReference>
<evidence type="ECO:0000256" key="3">
    <source>
        <dbReference type="ARBA" id="ARBA00022603"/>
    </source>
</evidence>
<reference evidence="8 9" key="1">
    <citation type="submission" date="2006-03" db="EMBL/GenBank/DDBJ databases">
        <authorList>
            <person name="Pinhassi J."/>
            <person name="Pedros-Alio C."/>
            <person name="Ferriera S."/>
            <person name="Johnson J."/>
            <person name="Kravitz S."/>
            <person name="Halpern A."/>
            <person name="Remington K."/>
            <person name="Beeson K."/>
            <person name="Tran B."/>
            <person name="Rogers Y.-H."/>
            <person name="Friedman R."/>
            <person name="Venter J.C."/>
        </authorList>
    </citation>
    <scope>NUCLEOTIDE SEQUENCE [LARGE SCALE GENOMIC DNA]</scope>
    <source>
        <strain evidence="8 9">RED65</strain>
    </source>
</reference>
<evidence type="ECO:0000256" key="2">
    <source>
        <dbReference type="ARBA" id="ARBA00022552"/>
    </source>
</evidence>
<dbReference type="GO" id="GO:0008990">
    <property type="term" value="F:rRNA (guanine-N2-)-methyltransferase activity"/>
    <property type="evidence" value="ECO:0007669"/>
    <property type="project" value="InterPro"/>
</dbReference>
<name>Q1N4Z1_9GAMM</name>
<comment type="caution">
    <text evidence="8">The sequence shown here is derived from an EMBL/GenBank/DDBJ whole genome shotgun (WGS) entry which is preliminary data.</text>
</comment>
<keyword evidence="1" id="KW-0963">Cytoplasm</keyword>
<dbReference type="Pfam" id="PF26049">
    <property type="entry name" value="RLMG_N"/>
    <property type="match status" value="1"/>
</dbReference>
<dbReference type="PIRSF" id="PIRSF037565">
    <property type="entry name" value="RRNA_m2G_Mtase_RsmD_prd"/>
    <property type="match status" value="1"/>
</dbReference>
<sequence>MDTLNIAGRTLKLVRPGTPAKLPLRPWDAADEYIINEAQDLAKITIINDGFGALGCVLSDHIDHWISDSACASDALNSNLNRNGITAQFHILSPMQMQNANGEVAAIKLPRNASYNHYLIEQLIHQGYREIWFAGMMKHLPKNLLSFLQQFGNVQRLPFVKKATIFKLAVDTPNVKSSGYPKQLNIHGQTLWTHANVFGRDKLDLGAEFFLQHFKSIQSQCQKAQPKVADLCAGSGILGLKFKELAPDSELHFYDESAMAIESCQLSWQANQTDSNVAFHWQDGLENAEPVFDLILCNPPFHENNTVSDHIARRLFKQAKQALAEQGQLYIVANRHLPYQSVLQRMFKHVNQVAQNKKFVILHAHD</sequence>
<dbReference type="AlphaFoldDB" id="Q1N4Z1"/>
<dbReference type="InterPro" id="IPR058679">
    <property type="entry name" value="RlmG_N"/>
</dbReference>
<feature type="domain" description="RlmG N-terminal" evidence="7">
    <location>
        <begin position="1"/>
        <end position="167"/>
    </location>
</feature>
<dbReference type="SUPFAM" id="SSF53335">
    <property type="entry name" value="S-adenosyl-L-methionine-dependent methyltransferases"/>
    <property type="match status" value="1"/>
</dbReference>
<evidence type="ECO:0000256" key="4">
    <source>
        <dbReference type="ARBA" id="ARBA00022679"/>
    </source>
</evidence>
<dbReference type="PROSITE" id="PS00092">
    <property type="entry name" value="N6_MTASE"/>
    <property type="match status" value="1"/>
</dbReference>
<proteinExistence type="predicted"/>
<organism evidence="8 9">
    <name type="scientific">Bermanella marisrubri</name>
    <dbReference type="NCBI Taxonomy" id="207949"/>
    <lineage>
        <taxon>Bacteria</taxon>
        <taxon>Pseudomonadati</taxon>
        <taxon>Pseudomonadota</taxon>
        <taxon>Gammaproteobacteria</taxon>
        <taxon>Oceanospirillales</taxon>
        <taxon>Oceanospirillaceae</taxon>
        <taxon>Bermanella</taxon>
    </lineage>
</organism>
<dbReference type="InterPro" id="IPR017237">
    <property type="entry name" value="RLMG"/>
</dbReference>
<gene>
    <name evidence="8" type="ORF">RED65_00965</name>
</gene>
<dbReference type="RefSeq" id="WP_007017671.1">
    <property type="nucleotide sequence ID" value="NZ_CH724114.1"/>
</dbReference>
<evidence type="ECO:0000313" key="8">
    <source>
        <dbReference type="EMBL" id="EAT13287.1"/>
    </source>
</evidence>
<dbReference type="CDD" id="cd02440">
    <property type="entry name" value="AdoMet_MTases"/>
    <property type="match status" value="1"/>
</dbReference>
<dbReference type="InterPro" id="IPR029063">
    <property type="entry name" value="SAM-dependent_MTases_sf"/>
</dbReference>
<dbReference type="Gene3D" id="3.40.50.150">
    <property type="entry name" value="Vaccinia Virus protein VP39"/>
    <property type="match status" value="2"/>
</dbReference>
<dbReference type="OrthoDB" id="29650at2"/>
<dbReference type="STRING" id="207949.RED65_00965"/>
<dbReference type="PANTHER" id="PTHR47816:SF5">
    <property type="entry name" value="RIBOSOMAL RNA LARGE SUBUNIT METHYLTRANSFERASE G"/>
    <property type="match status" value="1"/>
</dbReference>
<dbReference type="Pfam" id="PF05175">
    <property type="entry name" value="MTS"/>
    <property type="match status" value="1"/>
</dbReference>
<accession>Q1N4Z1</accession>
<evidence type="ECO:0000259" key="7">
    <source>
        <dbReference type="Pfam" id="PF26049"/>
    </source>
</evidence>
<keyword evidence="4 8" id="KW-0808">Transferase</keyword>
<protein>
    <submittedName>
        <fullName evidence="8">rRNA (Guanine-N(2)-)-methyltransferase</fullName>
    </submittedName>
</protein>
<dbReference type="GO" id="GO:0003676">
    <property type="term" value="F:nucleic acid binding"/>
    <property type="evidence" value="ECO:0007669"/>
    <property type="project" value="InterPro"/>
</dbReference>
<dbReference type="Proteomes" id="UP000004263">
    <property type="component" value="Unassembled WGS sequence"/>
</dbReference>